<keyword evidence="1" id="KW-1133">Transmembrane helix</keyword>
<dbReference type="EMBL" id="JBHUIW010000019">
    <property type="protein sequence ID" value="MFD2183677.1"/>
    <property type="molecule type" value="Genomic_DNA"/>
</dbReference>
<keyword evidence="3" id="KW-1185">Reference proteome</keyword>
<sequence>MSRTSSRPPTRSRPSTGPGAAGFTLFEMLVAIAVMGLVMGVLGQVTGRWMPDWSRVLLRVERTEQVAIVLDRLAADLAAAEPIAAGRTSPRPLFEGDETGVTFVRPALGPNTPPGLEVVRIVETADSRGPVLVRLRARYVPPAEGDDPFAGIAFADPVVLLRAPWRVGFAFAGGDEADRRWQPSWVRKPKLPGVVRITVRDLSRAGGALETATRVRIEEAGPKPPPEGDE</sequence>
<protein>
    <submittedName>
        <fullName evidence="2">Type II secretion system protein J</fullName>
    </submittedName>
</protein>
<dbReference type="RefSeq" id="WP_378478828.1">
    <property type="nucleotide sequence ID" value="NZ_JBHUIW010000019.1"/>
</dbReference>
<reference evidence="3" key="1">
    <citation type="journal article" date="2019" name="Int. J. Syst. Evol. Microbiol.">
        <title>The Global Catalogue of Microorganisms (GCM) 10K type strain sequencing project: providing services to taxonomists for standard genome sequencing and annotation.</title>
        <authorList>
            <consortium name="The Broad Institute Genomics Platform"/>
            <consortium name="The Broad Institute Genome Sequencing Center for Infectious Disease"/>
            <person name="Wu L."/>
            <person name="Ma J."/>
        </authorList>
    </citation>
    <scope>NUCLEOTIDE SEQUENCE [LARGE SCALE GENOMIC DNA]</scope>
    <source>
        <strain evidence="3">CGMCC 1.6774</strain>
    </source>
</reference>
<organism evidence="2 3">
    <name type="scientific">Rhodoplanes azumiensis</name>
    <dbReference type="NCBI Taxonomy" id="1897628"/>
    <lineage>
        <taxon>Bacteria</taxon>
        <taxon>Pseudomonadati</taxon>
        <taxon>Pseudomonadota</taxon>
        <taxon>Alphaproteobacteria</taxon>
        <taxon>Hyphomicrobiales</taxon>
        <taxon>Nitrobacteraceae</taxon>
        <taxon>Rhodoplanes</taxon>
    </lineage>
</organism>
<evidence type="ECO:0000313" key="3">
    <source>
        <dbReference type="Proteomes" id="UP001597314"/>
    </source>
</evidence>
<gene>
    <name evidence="2" type="ORF">ACFSOX_16090</name>
</gene>
<evidence type="ECO:0000313" key="2">
    <source>
        <dbReference type="EMBL" id="MFD2183677.1"/>
    </source>
</evidence>
<feature type="transmembrane region" description="Helical" evidence="1">
    <location>
        <begin position="20"/>
        <end position="42"/>
    </location>
</feature>
<proteinExistence type="predicted"/>
<dbReference type="Pfam" id="PF07963">
    <property type="entry name" value="N_methyl"/>
    <property type="match status" value="1"/>
</dbReference>
<evidence type="ECO:0000256" key="1">
    <source>
        <dbReference type="SAM" id="Phobius"/>
    </source>
</evidence>
<comment type="caution">
    <text evidence="2">The sequence shown here is derived from an EMBL/GenBank/DDBJ whole genome shotgun (WGS) entry which is preliminary data.</text>
</comment>
<keyword evidence="1" id="KW-0812">Transmembrane</keyword>
<dbReference type="InterPro" id="IPR012902">
    <property type="entry name" value="N_methyl_site"/>
</dbReference>
<dbReference type="NCBIfam" id="TIGR02532">
    <property type="entry name" value="IV_pilin_GFxxxE"/>
    <property type="match status" value="1"/>
</dbReference>
<accession>A0ABW5ANK6</accession>
<keyword evidence="1" id="KW-0472">Membrane</keyword>
<dbReference type="Proteomes" id="UP001597314">
    <property type="component" value="Unassembled WGS sequence"/>
</dbReference>
<name>A0ABW5ANK6_9BRAD</name>